<gene>
    <name evidence="8" type="ORF">NE237_010731</name>
</gene>
<proteinExistence type="predicted"/>
<dbReference type="SUPFAM" id="SSF54495">
    <property type="entry name" value="UBC-like"/>
    <property type="match status" value="1"/>
</dbReference>
<dbReference type="PANTHER" id="PTHR24068">
    <property type="entry name" value="UBIQUITIN-CONJUGATING ENZYME E2"/>
    <property type="match status" value="1"/>
</dbReference>
<comment type="caution">
    <text evidence="8">The sequence shown here is derived from an EMBL/GenBank/DDBJ whole genome shotgun (WGS) entry which is preliminary data.</text>
</comment>
<dbReference type="InterPro" id="IPR000608">
    <property type="entry name" value="UBC"/>
</dbReference>
<accession>A0A9Q0L0T0</accession>
<dbReference type="Gene3D" id="3.10.110.10">
    <property type="entry name" value="Ubiquitin Conjugating Enzyme"/>
    <property type="match status" value="1"/>
</dbReference>
<dbReference type="OrthoDB" id="1893441at2759"/>
<organism evidence="8 9">
    <name type="scientific">Protea cynaroides</name>
    <dbReference type="NCBI Taxonomy" id="273540"/>
    <lineage>
        <taxon>Eukaryota</taxon>
        <taxon>Viridiplantae</taxon>
        <taxon>Streptophyta</taxon>
        <taxon>Embryophyta</taxon>
        <taxon>Tracheophyta</taxon>
        <taxon>Spermatophyta</taxon>
        <taxon>Magnoliopsida</taxon>
        <taxon>Proteales</taxon>
        <taxon>Proteaceae</taxon>
        <taxon>Protea</taxon>
    </lineage>
</organism>
<dbReference type="AlphaFoldDB" id="A0A9Q0L0T0"/>
<dbReference type="GO" id="GO:0005524">
    <property type="term" value="F:ATP binding"/>
    <property type="evidence" value="ECO:0007669"/>
    <property type="project" value="UniProtKB-KW"/>
</dbReference>
<dbReference type="SMART" id="SM00212">
    <property type="entry name" value="UBCc"/>
    <property type="match status" value="1"/>
</dbReference>
<dbReference type="PROSITE" id="PS50127">
    <property type="entry name" value="UBC_2"/>
    <property type="match status" value="1"/>
</dbReference>
<evidence type="ECO:0000256" key="3">
    <source>
        <dbReference type="ARBA" id="ARBA00022679"/>
    </source>
</evidence>
<keyword evidence="6" id="KW-0067">ATP-binding</keyword>
<evidence type="ECO:0000313" key="9">
    <source>
        <dbReference type="Proteomes" id="UP001141806"/>
    </source>
</evidence>
<evidence type="ECO:0000256" key="4">
    <source>
        <dbReference type="ARBA" id="ARBA00022741"/>
    </source>
</evidence>
<evidence type="ECO:0000256" key="6">
    <source>
        <dbReference type="ARBA" id="ARBA00022840"/>
    </source>
</evidence>
<feature type="domain" description="UBC core" evidence="7">
    <location>
        <begin position="37"/>
        <end position="182"/>
    </location>
</feature>
<evidence type="ECO:0000313" key="8">
    <source>
        <dbReference type="EMBL" id="KAJ4979951.1"/>
    </source>
</evidence>
<keyword evidence="4" id="KW-0547">Nucleotide-binding</keyword>
<dbReference type="FunFam" id="3.10.110.10:FF:000101">
    <property type="entry name" value="Ubiquitin-conjugating enzyme E2 D2"/>
    <property type="match status" value="1"/>
</dbReference>
<dbReference type="GO" id="GO:0061631">
    <property type="term" value="F:ubiquitin conjugating enzyme activity"/>
    <property type="evidence" value="ECO:0007669"/>
    <property type="project" value="UniProtKB-EC"/>
</dbReference>
<dbReference type="InterPro" id="IPR016135">
    <property type="entry name" value="UBQ-conjugating_enzyme/RWD"/>
</dbReference>
<protein>
    <recommendedName>
        <fullName evidence="7">UBC core domain-containing protein</fullName>
    </recommendedName>
</protein>
<evidence type="ECO:0000256" key="5">
    <source>
        <dbReference type="ARBA" id="ARBA00022786"/>
    </source>
</evidence>
<sequence>MTLDSEFNRLSLVDLDYSQSSSVSNRTEAPMRKYNGFATQRLKQELEIIKTDSFTYCSCGPDGDDIFKWQAAIMGALGTPVEDGVYFLSIDIPEDYPFSPPKIKLQTKIYHPSIDEDGNIYVDILEDRWTPAMSIMTLLVSIWSILPDPTIVDPAGPLADLDSAERRNYNKKAREWTIKYAMG</sequence>
<dbReference type="Pfam" id="PF00179">
    <property type="entry name" value="UQ_con"/>
    <property type="match status" value="1"/>
</dbReference>
<evidence type="ECO:0000259" key="7">
    <source>
        <dbReference type="PROSITE" id="PS50127"/>
    </source>
</evidence>
<comment type="pathway">
    <text evidence="2">Protein modification; protein ubiquitination.</text>
</comment>
<evidence type="ECO:0000256" key="2">
    <source>
        <dbReference type="ARBA" id="ARBA00004906"/>
    </source>
</evidence>
<dbReference type="Proteomes" id="UP001141806">
    <property type="component" value="Unassembled WGS sequence"/>
</dbReference>
<evidence type="ECO:0000256" key="1">
    <source>
        <dbReference type="ARBA" id="ARBA00000485"/>
    </source>
</evidence>
<reference evidence="8" key="1">
    <citation type="journal article" date="2023" name="Plant J.">
        <title>The genome of the king protea, Protea cynaroides.</title>
        <authorList>
            <person name="Chang J."/>
            <person name="Duong T.A."/>
            <person name="Schoeman C."/>
            <person name="Ma X."/>
            <person name="Roodt D."/>
            <person name="Barker N."/>
            <person name="Li Z."/>
            <person name="Van de Peer Y."/>
            <person name="Mizrachi E."/>
        </authorList>
    </citation>
    <scope>NUCLEOTIDE SEQUENCE</scope>
    <source>
        <tissue evidence="8">Young leaves</tissue>
    </source>
</reference>
<keyword evidence="3" id="KW-0808">Transferase</keyword>
<keyword evidence="9" id="KW-1185">Reference proteome</keyword>
<comment type="catalytic activity">
    <reaction evidence="1">
        <text>S-ubiquitinyl-[E1 ubiquitin-activating enzyme]-L-cysteine + [E2 ubiquitin-conjugating enzyme]-L-cysteine = [E1 ubiquitin-activating enzyme]-L-cysteine + S-ubiquitinyl-[E2 ubiquitin-conjugating enzyme]-L-cysteine.</text>
        <dbReference type="EC" id="2.3.2.23"/>
    </reaction>
</comment>
<name>A0A9Q0L0T0_9MAGN</name>
<dbReference type="EMBL" id="JAMYWD010000002">
    <property type="protein sequence ID" value="KAJ4979951.1"/>
    <property type="molecule type" value="Genomic_DNA"/>
</dbReference>
<keyword evidence="5" id="KW-0833">Ubl conjugation pathway</keyword>